<name>A0A8J6IRE8_9ALTE</name>
<dbReference type="Proteomes" id="UP000601768">
    <property type="component" value="Unassembled WGS sequence"/>
</dbReference>
<dbReference type="RefSeq" id="WP_186505392.1">
    <property type="nucleotide sequence ID" value="NZ_JACNEP010000002.1"/>
</dbReference>
<evidence type="ECO:0000313" key="1">
    <source>
        <dbReference type="EMBL" id="MBC3764924.1"/>
    </source>
</evidence>
<keyword evidence="2" id="KW-1185">Reference proteome</keyword>
<evidence type="ECO:0000313" key="2">
    <source>
        <dbReference type="Proteomes" id="UP000601768"/>
    </source>
</evidence>
<dbReference type="SUPFAM" id="SSF52540">
    <property type="entry name" value="P-loop containing nucleoside triphosphate hydrolases"/>
    <property type="match status" value="1"/>
</dbReference>
<protein>
    <recommendedName>
        <fullName evidence="3">Sulfotransferase domain-containing protein</fullName>
    </recommendedName>
</protein>
<comment type="caution">
    <text evidence="1">The sequence shown here is derived from an EMBL/GenBank/DDBJ whole genome shotgun (WGS) entry which is preliminary data.</text>
</comment>
<sequence length="328" mass="38245">MNTLYLHVGPHKTGTTLIQKFLLDNQSHLFKKNVVYPKRFQKIFGHHEFRELIAERKLTQEIVDFFDEEHDFILSSEDFISLNKDDFSYLKDSIKSKNIVVLFSWRRASFKLYSIWQEVIKHGGTESFFSYYHEHLARPGASQMLSADLKLNMFSNVFGLRNIRILDYDASADNNSLLQDFISLTGMSWQPGFVTPEQNADAVNRSMDITDIEIIRALNQRFKVLFDIHGAEVRNQYAKHVASLDDCGLTELKAIVESYIQILNVGNYFIDVRCESIIVEKFKENILNYKPNTRIKTLRIAQPDWMLEPKAQDILQHITQKLKTVIEQ</sequence>
<organism evidence="1 2">
    <name type="scientific">Neptunicella marina</name>
    <dbReference type="NCBI Taxonomy" id="2125989"/>
    <lineage>
        <taxon>Bacteria</taxon>
        <taxon>Pseudomonadati</taxon>
        <taxon>Pseudomonadota</taxon>
        <taxon>Gammaproteobacteria</taxon>
        <taxon>Alteromonadales</taxon>
        <taxon>Alteromonadaceae</taxon>
        <taxon>Neptunicella</taxon>
    </lineage>
</organism>
<dbReference type="InterPro" id="IPR027417">
    <property type="entry name" value="P-loop_NTPase"/>
</dbReference>
<reference evidence="1" key="1">
    <citation type="journal article" date="2018" name="Int. J. Syst. Evol. Microbiol.">
        <title>Neptunicella marina gen. nov., sp. nov., isolated from surface seawater.</title>
        <authorList>
            <person name="Liu X."/>
            <person name="Lai Q."/>
            <person name="Du Y."/>
            <person name="Zhang X."/>
            <person name="Liu Z."/>
            <person name="Sun F."/>
            <person name="Shao Z."/>
        </authorList>
    </citation>
    <scope>NUCLEOTIDE SEQUENCE</scope>
    <source>
        <strain evidence="1">S27-2</strain>
    </source>
</reference>
<dbReference type="AlphaFoldDB" id="A0A8J6IRE8"/>
<accession>A0A8J6IRE8</accession>
<reference evidence="1" key="2">
    <citation type="submission" date="2020-08" db="EMBL/GenBank/DDBJ databases">
        <authorList>
            <person name="Lai Q."/>
        </authorList>
    </citation>
    <scope>NUCLEOTIDE SEQUENCE</scope>
    <source>
        <strain evidence="1">S27-2</strain>
    </source>
</reference>
<gene>
    <name evidence="1" type="ORF">H8B19_03485</name>
</gene>
<evidence type="ECO:0008006" key="3">
    <source>
        <dbReference type="Google" id="ProtNLM"/>
    </source>
</evidence>
<proteinExistence type="predicted"/>
<dbReference type="EMBL" id="JACNEP010000002">
    <property type="protein sequence ID" value="MBC3764924.1"/>
    <property type="molecule type" value="Genomic_DNA"/>
</dbReference>